<evidence type="ECO:0000256" key="2">
    <source>
        <dbReference type="ARBA" id="ARBA00023054"/>
    </source>
</evidence>
<dbReference type="PANTHER" id="PTHR22461:SF1">
    <property type="entry name" value="SERINE-RICH COILED-COIL DOMAIN-CONTAINING PROTEIN 1"/>
    <property type="match status" value="1"/>
</dbReference>
<reference evidence="3 4" key="1">
    <citation type="journal article" date="2019" name="Mol. Ecol. Resour.">
        <title>Chromosome-level genome assembly of Triplophysa tibetana, a fish adapted to the harsh high-altitude environment of the Tibetan Plateau.</title>
        <authorList>
            <person name="Yang X."/>
            <person name="Liu H."/>
            <person name="Ma Z."/>
            <person name="Zou Y."/>
            <person name="Zou M."/>
            <person name="Mao Y."/>
            <person name="Li X."/>
            <person name="Wang H."/>
            <person name="Chen T."/>
            <person name="Wang W."/>
            <person name="Yang R."/>
        </authorList>
    </citation>
    <scope>NUCLEOTIDE SEQUENCE [LARGE SCALE GENOMIC DNA]</scope>
    <source>
        <strain evidence="3">TTIB1903HZAU</strain>
        <tissue evidence="3">Muscle</tissue>
    </source>
</reference>
<gene>
    <name evidence="3" type="ORF">E1301_Tti009948</name>
</gene>
<evidence type="ECO:0000313" key="3">
    <source>
        <dbReference type="EMBL" id="KAA0713951.1"/>
    </source>
</evidence>
<dbReference type="PANTHER" id="PTHR22461">
    <property type="entry name" value="SERINE-RICH COILED-COIL DOMAIN-CONTAINING PROTEIN 2-RELATED"/>
    <property type="match status" value="1"/>
</dbReference>
<name>A0A5A9NYR7_9TELE</name>
<dbReference type="AlphaFoldDB" id="A0A5A9NYR7"/>
<keyword evidence="2" id="KW-0175">Coiled coil</keyword>
<comment type="similarity">
    <text evidence="1">Belongs to the CCSER family.</text>
</comment>
<organism evidence="3 4">
    <name type="scientific">Triplophysa tibetana</name>
    <dbReference type="NCBI Taxonomy" id="1572043"/>
    <lineage>
        <taxon>Eukaryota</taxon>
        <taxon>Metazoa</taxon>
        <taxon>Chordata</taxon>
        <taxon>Craniata</taxon>
        <taxon>Vertebrata</taxon>
        <taxon>Euteleostomi</taxon>
        <taxon>Actinopterygii</taxon>
        <taxon>Neopterygii</taxon>
        <taxon>Teleostei</taxon>
        <taxon>Ostariophysi</taxon>
        <taxon>Cypriniformes</taxon>
        <taxon>Nemacheilidae</taxon>
        <taxon>Triplophysa</taxon>
    </lineage>
</organism>
<dbReference type="EMBL" id="SOYY01000012">
    <property type="protein sequence ID" value="KAA0713951.1"/>
    <property type="molecule type" value="Genomic_DNA"/>
</dbReference>
<evidence type="ECO:0000256" key="1">
    <source>
        <dbReference type="ARBA" id="ARBA00010949"/>
    </source>
</evidence>
<comment type="caution">
    <text evidence="3">The sequence shown here is derived from an EMBL/GenBank/DDBJ whole genome shotgun (WGS) entry which is preliminary data.</text>
</comment>
<accession>A0A5A9NYR7</accession>
<dbReference type="Proteomes" id="UP000324632">
    <property type="component" value="Chromosome 12"/>
</dbReference>
<dbReference type="InterPro" id="IPR029627">
    <property type="entry name" value="CCSER"/>
</dbReference>
<sequence length="193" mass="21581">MSLCLSRDDESLAGLEALPFRLMQQDCTAMKTLLLRLRRTLQESTEISPSSSLHSLPISPCSEKSLPLKLQCPSSSLLSQCCLISKEGFYEKVSFLGRIGRFGWFVGACFSSRASWSSFTALEAAACASLPPASHNGCRQHKVVGKCLLVQDPGREENLFLQQQLKKKDELILRLQAELWERDRYLRCAPIAQ</sequence>
<protein>
    <submittedName>
        <fullName evidence="3">Serine-rich coiled-coil domain-containing protein 1</fullName>
    </submittedName>
</protein>
<evidence type="ECO:0000313" key="4">
    <source>
        <dbReference type="Proteomes" id="UP000324632"/>
    </source>
</evidence>
<keyword evidence="4" id="KW-1185">Reference proteome</keyword>
<proteinExistence type="inferred from homology"/>